<dbReference type="AlphaFoldDB" id="A0A7W8ZUZ6"/>
<dbReference type="Pfam" id="PF19684">
    <property type="entry name" value="DUF6186"/>
    <property type="match status" value="1"/>
</dbReference>
<sequence length="68" mass="7764">MTRIITIGGYLAIVGSMVLLELYARRKPDVVAPLSDMLADAMASRTIRIGLIAAWWWFGWHFFFSQTM</sequence>
<dbReference type="EMBL" id="JACHBQ010000001">
    <property type="protein sequence ID" value="MBB5640726.1"/>
    <property type="molecule type" value="Genomic_DNA"/>
</dbReference>
<keyword evidence="1" id="KW-0812">Transmembrane</keyword>
<comment type="caution">
    <text evidence="2">The sequence shown here is derived from an EMBL/GenBank/DDBJ whole genome shotgun (WGS) entry which is preliminary data.</text>
</comment>
<evidence type="ECO:0000313" key="2">
    <source>
        <dbReference type="EMBL" id="MBB5640726.1"/>
    </source>
</evidence>
<dbReference type="RefSeq" id="WP_183323301.1">
    <property type="nucleotide sequence ID" value="NZ_JACHBQ010000001.1"/>
</dbReference>
<accession>A0A7W8ZUZ6</accession>
<feature type="transmembrane region" description="Helical" evidence="1">
    <location>
        <begin position="45"/>
        <end position="63"/>
    </location>
</feature>
<dbReference type="Proteomes" id="UP000561726">
    <property type="component" value="Unassembled WGS sequence"/>
</dbReference>
<organism evidence="2 3">
    <name type="scientific">Cryobacterium roopkundense</name>
    <dbReference type="NCBI Taxonomy" id="1001240"/>
    <lineage>
        <taxon>Bacteria</taxon>
        <taxon>Bacillati</taxon>
        <taxon>Actinomycetota</taxon>
        <taxon>Actinomycetes</taxon>
        <taxon>Micrococcales</taxon>
        <taxon>Microbacteriaceae</taxon>
        <taxon>Cryobacterium</taxon>
    </lineage>
</organism>
<protein>
    <submittedName>
        <fullName evidence="2">Uncharacterized protein</fullName>
    </submittedName>
</protein>
<evidence type="ECO:0000256" key="1">
    <source>
        <dbReference type="SAM" id="Phobius"/>
    </source>
</evidence>
<feature type="transmembrane region" description="Helical" evidence="1">
    <location>
        <begin position="6"/>
        <end position="24"/>
    </location>
</feature>
<reference evidence="2 3" key="1">
    <citation type="submission" date="2020-08" db="EMBL/GenBank/DDBJ databases">
        <title>Sequencing the genomes of 1000 actinobacteria strains.</title>
        <authorList>
            <person name="Klenk H.-P."/>
        </authorList>
    </citation>
    <scope>NUCLEOTIDE SEQUENCE [LARGE SCALE GENOMIC DNA]</scope>
    <source>
        <strain evidence="2 3">DSM 21065</strain>
    </source>
</reference>
<proteinExistence type="predicted"/>
<keyword evidence="1" id="KW-1133">Transmembrane helix</keyword>
<keyword evidence="1" id="KW-0472">Membrane</keyword>
<gene>
    <name evidence="2" type="ORF">BJ997_001274</name>
</gene>
<evidence type="ECO:0000313" key="3">
    <source>
        <dbReference type="Proteomes" id="UP000561726"/>
    </source>
</evidence>
<name>A0A7W8ZUZ6_9MICO</name>
<dbReference type="InterPro" id="IPR046177">
    <property type="entry name" value="DUF6186"/>
</dbReference>